<evidence type="ECO:0000256" key="5">
    <source>
        <dbReference type="ARBA" id="ARBA00022723"/>
    </source>
</evidence>
<evidence type="ECO:0000256" key="11">
    <source>
        <dbReference type="ARBA" id="ARBA00060652"/>
    </source>
</evidence>
<comment type="similarity">
    <text evidence="3">Belongs to the cytochrome P450 family.</text>
</comment>
<dbReference type="GO" id="GO:0005506">
    <property type="term" value="F:iron ion binding"/>
    <property type="evidence" value="ECO:0007669"/>
    <property type="project" value="InterPro"/>
</dbReference>
<protein>
    <recommendedName>
        <fullName evidence="12">N-methylcoclaurine 3'-monooxygenase</fullName>
        <ecNumber evidence="12">1.14.14.102</ecNumber>
    </recommendedName>
</protein>
<dbReference type="STRING" id="3469.A0A4Y7JXS0"/>
<dbReference type="InterPro" id="IPR017972">
    <property type="entry name" value="Cyt_P450_CS"/>
</dbReference>
<evidence type="ECO:0000256" key="12">
    <source>
        <dbReference type="ARBA" id="ARBA00066319"/>
    </source>
</evidence>
<dbReference type="AlphaFoldDB" id="A0A4Y7JXS0"/>
<dbReference type="SUPFAM" id="SSF48264">
    <property type="entry name" value="Cytochrome P450"/>
    <property type="match status" value="2"/>
</dbReference>
<dbReference type="PANTHER" id="PTHR47953">
    <property type="entry name" value="OS08G0105600 PROTEIN"/>
    <property type="match status" value="1"/>
</dbReference>
<keyword evidence="4" id="KW-0349">Heme</keyword>
<evidence type="ECO:0000256" key="4">
    <source>
        <dbReference type="ARBA" id="ARBA00022617"/>
    </source>
</evidence>
<evidence type="ECO:0000313" key="14">
    <source>
        <dbReference type="EMBL" id="RZC65863.1"/>
    </source>
</evidence>
<name>A0A4Y7JXS0_PAPSO</name>
<organism evidence="14 15">
    <name type="scientific">Papaver somniferum</name>
    <name type="common">Opium poppy</name>
    <dbReference type="NCBI Taxonomy" id="3469"/>
    <lineage>
        <taxon>Eukaryota</taxon>
        <taxon>Viridiplantae</taxon>
        <taxon>Streptophyta</taxon>
        <taxon>Embryophyta</taxon>
        <taxon>Tracheophyta</taxon>
        <taxon>Spermatophyta</taxon>
        <taxon>Magnoliopsida</taxon>
        <taxon>Ranunculales</taxon>
        <taxon>Papaveraceae</taxon>
        <taxon>Papaveroideae</taxon>
        <taxon>Papaver</taxon>
    </lineage>
</organism>
<keyword evidence="5" id="KW-0479">Metal-binding</keyword>
<dbReference type="Pfam" id="PF00067">
    <property type="entry name" value="p450"/>
    <property type="match status" value="2"/>
</dbReference>
<dbReference type="PANTHER" id="PTHR47953:SF16">
    <property type="entry name" value="CYTOCHROME P450 71D8"/>
    <property type="match status" value="1"/>
</dbReference>
<dbReference type="Gramene" id="RZC65863">
    <property type="protein sequence ID" value="RZC65863"/>
    <property type="gene ID" value="C5167_009556"/>
</dbReference>
<dbReference type="EC" id="1.14.14.102" evidence="12"/>
<dbReference type="GO" id="GO:0005783">
    <property type="term" value="C:endoplasmic reticulum"/>
    <property type="evidence" value="ECO:0007669"/>
    <property type="project" value="UniProtKB-SubCell"/>
</dbReference>
<dbReference type="FunFam" id="1.10.630.10:FF:000008">
    <property type="entry name" value="Cytochrome P450 71D8"/>
    <property type="match status" value="1"/>
</dbReference>
<keyword evidence="13" id="KW-1133">Transmembrane helix</keyword>
<keyword evidence="6" id="KW-0256">Endoplasmic reticulum</keyword>
<evidence type="ECO:0000256" key="10">
    <source>
        <dbReference type="ARBA" id="ARBA00050995"/>
    </source>
</evidence>
<dbReference type="GO" id="GO:0033075">
    <property type="term" value="P:isoquinoline alkaloid biosynthetic process"/>
    <property type="evidence" value="ECO:0007669"/>
    <property type="project" value="UniProtKB-ARBA"/>
</dbReference>
<dbReference type="InterPro" id="IPR001128">
    <property type="entry name" value="Cyt_P450"/>
</dbReference>
<evidence type="ECO:0000256" key="7">
    <source>
        <dbReference type="ARBA" id="ARBA00023002"/>
    </source>
</evidence>
<dbReference type="PRINTS" id="PR00463">
    <property type="entry name" value="EP450I"/>
</dbReference>
<dbReference type="CDD" id="cd11072">
    <property type="entry name" value="CYP71-like"/>
    <property type="match status" value="1"/>
</dbReference>
<dbReference type="GO" id="GO:0050593">
    <property type="term" value="F:N-methylcoclaurine 3'-monooxygenase activity"/>
    <property type="evidence" value="ECO:0007669"/>
    <property type="project" value="UniProtKB-EC"/>
</dbReference>
<dbReference type="GO" id="GO:0020037">
    <property type="term" value="F:heme binding"/>
    <property type="evidence" value="ECO:0007669"/>
    <property type="project" value="InterPro"/>
</dbReference>
<proteinExistence type="inferred from homology"/>
<dbReference type="InterPro" id="IPR036396">
    <property type="entry name" value="Cyt_P450_sf"/>
</dbReference>
<keyword evidence="13" id="KW-0812">Transmembrane</keyword>
<keyword evidence="8" id="KW-0408">Iron</keyword>
<dbReference type="OMA" id="REVMGYD"/>
<reference evidence="14 15" key="1">
    <citation type="journal article" date="2018" name="Science">
        <title>The opium poppy genome and morphinan production.</title>
        <authorList>
            <person name="Guo L."/>
            <person name="Winzer T."/>
            <person name="Yang X."/>
            <person name="Li Y."/>
            <person name="Ning Z."/>
            <person name="He Z."/>
            <person name="Teodor R."/>
            <person name="Lu Y."/>
            <person name="Bowser T.A."/>
            <person name="Graham I.A."/>
            <person name="Ye K."/>
        </authorList>
    </citation>
    <scope>NUCLEOTIDE SEQUENCE [LARGE SCALE GENOMIC DNA]</scope>
    <source>
        <strain evidence="15">cv. HN1</strain>
        <tissue evidence="14">Leaves</tissue>
    </source>
</reference>
<keyword evidence="13" id="KW-0472">Membrane</keyword>
<evidence type="ECO:0000256" key="8">
    <source>
        <dbReference type="ARBA" id="ARBA00023004"/>
    </source>
</evidence>
<feature type="transmembrane region" description="Helical" evidence="13">
    <location>
        <begin position="195"/>
        <end position="223"/>
    </location>
</feature>
<evidence type="ECO:0000256" key="2">
    <source>
        <dbReference type="ARBA" id="ARBA00004240"/>
    </source>
</evidence>
<accession>A0A4Y7JXS0</accession>
<evidence type="ECO:0000256" key="1">
    <source>
        <dbReference type="ARBA" id="ARBA00001971"/>
    </source>
</evidence>
<evidence type="ECO:0000256" key="6">
    <source>
        <dbReference type="ARBA" id="ARBA00022824"/>
    </source>
</evidence>
<evidence type="ECO:0000256" key="9">
    <source>
        <dbReference type="ARBA" id="ARBA00023033"/>
    </source>
</evidence>
<comment type="catalytic activity">
    <reaction evidence="10">
        <text>(S)-N-methylcoclaurine + reduced [NADPH--hemoprotein reductase] + O2 = (S)-3'-hydroxy-N-methylcoclaurine + oxidized [NADPH--hemoprotein reductase] + H2O + H(+)</text>
        <dbReference type="Rhea" id="RHEA:16649"/>
        <dbReference type="Rhea" id="RHEA-COMP:11964"/>
        <dbReference type="Rhea" id="RHEA-COMP:11965"/>
        <dbReference type="ChEBI" id="CHEBI:15377"/>
        <dbReference type="ChEBI" id="CHEBI:15378"/>
        <dbReference type="ChEBI" id="CHEBI:15379"/>
        <dbReference type="ChEBI" id="CHEBI:57618"/>
        <dbReference type="ChEBI" id="CHEBI:57993"/>
        <dbReference type="ChEBI" id="CHEBI:58010"/>
        <dbReference type="ChEBI" id="CHEBI:58210"/>
        <dbReference type="EC" id="1.14.14.102"/>
    </reaction>
</comment>
<dbReference type="Gene3D" id="1.10.630.10">
    <property type="entry name" value="Cytochrome P450"/>
    <property type="match status" value="2"/>
</dbReference>
<comment type="subcellular location">
    <subcellularLocation>
        <location evidence="2">Endoplasmic reticulum</location>
    </subcellularLocation>
</comment>
<comment type="cofactor">
    <cofactor evidence="1">
        <name>heme</name>
        <dbReference type="ChEBI" id="CHEBI:30413"/>
    </cofactor>
</comment>
<sequence>MKSIIMDVFAAGTDTTATVLEWAMSELMKHPRVMEKVQSEVRHVFNGNKQVDEVDRHKLNYLNSVIKETLRLHPAGPLLLPRECRDKCEINGYEIPKKAKVIVNAWAIARDSEYWSDAEKFEPERFSSGSVDYRGTNFEYIPFGAGRRMCPGISFGIANIESPLAQLLYHFDWKLPEGIKPEDLDMSETFGLTKFIISLLLLMELYFTSIPVILSFILFMFMVMKIGKRITKTQDPNSKLPPGPRKLPLIGNLHNMLGLPHRTLRDLSQKYGPLMHLQLGEVSAIVVSSPKGAELFMKTHDLNFSDRPQIIAAQIMSYGCTDVAFSPYGTYWRQLRKIFMVELLGAKRVQAFKSIREEEVSNFIQSISSKAGAPVNLTEKISSLTIDMVSRAAFGKKCNDKETFISHMLEVTKLSGGFDIADIFPSLKWLHVLVGTKAKLELLHQKVDKTLNDVIKDHKANRATTNSSISSEMEEDFVDVLLQLQESGTLESPMTTDNLKAVIWDVFIAGTDTSSTVLEWAMSELMKNPRVMKKVQAEVRHVFNGKKQIDEFDLHKLDYLKLVIKETLRLHPAAPLLLPRECKETCEINGYEIPKKAKVIVNAWAIGRDPEYWTDAESFEPERFNGNSVDYKGTNFEYIPFGAGRRMCPGMSFGIANVELPLAQLLYHFDWKLPNGLNLEELDMTETFGASVRRKTDLNLIPIHYCTSASP</sequence>
<comment type="pathway">
    <text evidence="11">Alkaloid biosynthesis; (S)-reticuline biosynthesis; (S)-reticuline from (S)-norcoclaurine: step 3/4.</text>
</comment>
<keyword evidence="9" id="KW-0503">Monooxygenase</keyword>
<dbReference type="FunFam" id="1.10.630.10:FF:000126">
    <property type="entry name" value="Predicted protein"/>
    <property type="match status" value="1"/>
</dbReference>
<dbReference type="EMBL" id="CM010720">
    <property type="protein sequence ID" value="RZC65863.1"/>
    <property type="molecule type" value="Genomic_DNA"/>
</dbReference>
<keyword evidence="7" id="KW-0560">Oxidoreductase</keyword>
<evidence type="ECO:0000313" key="15">
    <source>
        <dbReference type="Proteomes" id="UP000316621"/>
    </source>
</evidence>
<keyword evidence="15" id="KW-1185">Reference proteome</keyword>
<dbReference type="InterPro" id="IPR002401">
    <property type="entry name" value="Cyt_P450_E_grp-I"/>
</dbReference>
<dbReference type="InterPro" id="IPR052306">
    <property type="entry name" value="CYP450_71D"/>
</dbReference>
<gene>
    <name evidence="14" type="ORF">C5167_009556</name>
</gene>
<evidence type="ECO:0000256" key="3">
    <source>
        <dbReference type="ARBA" id="ARBA00010617"/>
    </source>
</evidence>
<dbReference type="Proteomes" id="UP000316621">
    <property type="component" value="Chromosome 6"/>
</dbReference>
<dbReference type="PROSITE" id="PS00086">
    <property type="entry name" value="CYTOCHROME_P450"/>
    <property type="match status" value="2"/>
</dbReference>
<dbReference type="PRINTS" id="PR00385">
    <property type="entry name" value="P450"/>
</dbReference>
<evidence type="ECO:0000256" key="13">
    <source>
        <dbReference type="SAM" id="Phobius"/>
    </source>
</evidence>